<comment type="caution">
    <text evidence="2">The sequence shown here is derived from an EMBL/GenBank/DDBJ whole genome shotgun (WGS) entry which is preliminary data.</text>
</comment>
<feature type="compositionally biased region" description="Polar residues" evidence="1">
    <location>
        <begin position="11"/>
        <end position="25"/>
    </location>
</feature>
<gene>
    <name evidence="2" type="ORF">CU098_011486</name>
</gene>
<evidence type="ECO:0000313" key="3">
    <source>
        <dbReference type="Proteomes" id="UP000253551"/>
    </source>
</evidence>
<reference evidence="2 3" key="1">
    <citation type="journal article" date="2018" name="G3 (Bethesda)">
        <title>Phylogenetic and Phylogenomic Definition of Rhizopus Species.</title>
        <authorList>
            <person name="Gryganskyi A.P."/>
            <person name="Golan J."/>
            <person name="Dolatabadi S."/>
            <person name="Mondo S."/>
            <person name="Robb S."/>
            <person name="Idnurm A."/>
            <person name="Muszewska A."/>
            <person name="Steczkiewicz K."/>
            <person name="Masonjones S."/>
            <person name="Liao H.L."/>
            <person name="Gajdeczka M.T."/>
            <person name="Anike F."/>
            <person name="Vuek A."/>
            <person name="Anishchenko I.M."/>
            <person name="Voigt K."/>
            <person name="de Hoog G.S."/>
            <person name="Smith M.E."/>
            <person name="Heitman J."/>
            <person name="Vilgalys R."/>
            <person name="Stajich J.E."/>
        </authorList>
    </citation>
    <scope>NUCLEOTIDE SEQUENCE [LARGE SCALE GENOMIC DNA]</scope>
    <source>
        <strain evidence="2 3">LSU 92-RS-03</strain>
    </source>
</reference>
<feature type="compositionally biased region" description="Acidic residues" evidence="1">
    <location>
        <begin position="93"/>
        <end position="107"/>
    </location>
</feature>
<dbReference type="OrthoDB" id="2264251at2759"/>
<keyword evidence="3" id="KW-1185">Reference proteome</keyword>
<sequence length="107" mass="11910">MKPDFKPMTPPISSRGNATSINTTSTPRIHMLNVNGTMLPMEQKPGQSKYTIPDFVLSDKPKNLLSGPLVLYQKSTLCQSPTITELSDSDSITSEEFDEEYEPMDLD</sequence>
<feature type="region of interest" description="Disordered" evidence="1">
    <location>
        <begin position="84"/>
        <end position="107"/>
    </location>
</feature>
<organism evidence="2 3">
    <name type="scientific">Rhizopus stolonifer</name>
    <name type="common">Rhizopus nigricans</name>
    <dbReference type="NCBI Taxonomy" id="4846"/>
    <lineage>
        <taxon>Eukaryota</taxon>
        <taxon>Fungi</taxon>
        <taxon>Fungi incertae sedis</taxon>
        <taxon>Mucoromycota</taxon>
        <taxon>Mucoromycotina</taxon>
        <taxon>Mucoromycetes</taxon>
        <taxon>Mucorales</taxon>
        <taxon>Mucorineae</taxon>
        <taxon>Rhizopodaceae</taxon>
        <taxon>Rhizopus</taxon>
    </lineage>
</organism>
<dbReference type="AlphaFoldDB" id="A0A367KYU4"/>
<dbReference type="EMBL" id="PJQM01000030">
    <property type="protein sequence ID" value="RCI07122.1"/>
    <property type="molecule type" value="Genomic_DNA"/>
</dbReference>
<name>A0A367KYU4_RHIST</name>
<protein>
    <submittedName>
        <fullName evidence="2">Uncharacterized protein</fullName>
    </submittedName>
</protein>
<accession>A0A367KYU4</accession>
<evidence type="ECO:0000313" key="2">
    <source>
        <dbReference type="EMBL" id="RCI07122.1"/>
    </source>
</evidence>
<proteinExistence type="predicted"/>
<evidence type="ECO:0000256" key="1">
    <source>
        <dbReference type="SAM" id="MobiDB-lite"/>
    </source>
</evidence>
<dbReference type="Proteomes" id="UP000253551">
    <property type="component" value="Unassembled WGS sequence"/>
</dbReference>
<feature type="region of interest" description="Disordered" evidence="1">
    <location>
        <begin position="1"/>
        <end position="25"/>
    </location>
</feature>